<feature type="chain" id="PRO_5019106465" evidence="1">
    <location>
        <begin position="24"/>
        <end position="209"/>
    </location>
</feature>
<dbReference type="Proteomes" id="UP000282818">
    <property type="component" value="Unassembled WGS sequence"/>
</dbReference>
<reference evidence="3 4" key="1">
    <citation type="submission" date="2019-01" db="EMBL/GenBank/DDBJ databases">
        <authorList>
            <person name="Chen W.-M."/>
        </authorList>
    </citation>
    <scope>NUCLEOTIDE SEQUENCE [LARGE SCALE GENOMIC DNA]</scope>
    <source>
        <strain evidence="3 4">HPM-16</strain>
    </source>
</reference>
<dbReference type="AlphaFoldDB" id="A0A437Q6F4"/>
<feature type="signal peptide" evidence="1">
    <location>
        <begin position="1"/>
        <end position="23"/>
    </location>
</feature>
<evidence type="ECO:0000259" key="2">
    <source>
        <dbReference type="Pfam" id="PF07589"/>
    </source>
</evidence>
<keyword evidence="1" id="KW-0732">Signal</keyword>
<dbReference type="NCBIfam" id="TIGR02595">
    <property type="entry name" value="PEP_CTERM"/>
    <property type="match status" value="1"/>
</dbReference>
<sequence length="209" mass="22413">MKKMFLKAGLGGCLLMASLSAQAALITLETRSFETNLFNNDWAQSWAAQSNAVNSQSLTGFSGQFTGNNTFNHVNISFDTALNGVWDFEAGLDGHYGAAIYLNGNLVTQRADDLWWANNWNSSDIIALGSTNLSSGSHSLDIYWAEKCCNGGNTIRFSHNDDNWQTLTVAALEDAGAPLAKDSSTVPLPSSLALFAIGAAGLGLRRRRG</sequence>
<dbReference type="RefSeq" id="WP_127694870.1">
    <property type="nucleotide sequence ID" value="NZ_SACQ01000006.1"/>
</dbReference>
<accession>A0A437Q6F4</accession>
<dbReference type="EMBL" id="SACQ01000006">
    <property type="protein sequence ID" value="RVU30085.1"/>
    <property type="molecule type" value="Genomic_DNA"/>
</dbReference>
<protein>
    <submittedName>
        <fullName evidence="3">PEP-CTERM sorting domain-containing protein</fullName>
    </submittedName>
</protein>
<name>A0A437Q6F4_9GAMM</name>
<organism evidence="3 4">
    <name type="scientific">Neptunomonas marina</name>
    <dbReference type="NCBI Taxonomy" id="1815562"/>
    <lineage>
        <taxon>Bacteria</taxon>
        <taxon>Pseudomonadati</taxon>
        <taxon>Pseudomonadota</taxon>
        <taxon>Gammaproteobacteria</taxon>
        <taxon>Oceanospirillales</taxon>
        <taxon>Oceanospirillaceae</taxon>
        <taxon>Neptunomonas</taxon>
    </lineage>
</organism>
<evidence type="ECO:0000313" key="4">
    <source>
        <dbReference type="Proteomes" id="UP000282818"/>
    </source>
</evidence>
<feature type="domain" description="Ice-binding protein C-terminal" evidence="2">
    <location>
        <begin position="185"/>
        <end position="207"/>
    </location>
</feature>
<dbReference type="Pfam" id="PF07589">
    <property type="entry name" value="PEP-CTERM"/>
    <property type="match status" value="1"/>
</dbReference>
<proteinExistence type="predicted"/>
<gene>
    <name evidence="3" type="ORF">EOE65_13625</name>
</gene>
<evidence type="ECO:0000313" key="3">
    <source>
        <dbReference type="EMBL" id="RVU30085.1"/>
    </source>
</evidence>
<comment type="caution">
    <text evidence="3">The sequence shown here is derived from an EMBL/GenBank/DDBJ whole genome shotgun (WGS) entry which is preliminary data.</text>
</comment>
<evidence type="ECO:0000256" key="1">
    <source>
        <dbReference type="SAM" id="SignalP"/>
    </source>
</evidence>
<keyword evidence="4" id="KW-1185">Reference proteome</keyword>
<dbReference type="NCBIfam" id="NF038118">
    <property type="entry name" value="PEP_CTERM_CCXG"/>
    <property type="match status" value="1"/>
</dbReference>
<dbReference type="InterPro" id="IPR013424">
    <property type="entry name" value="Ice-binding_C"/>
</dbReference>